<dbReference type="OrthoDB" id="9816041at2"/>
<dbReference type="GO" id="GO:0022857">
    <property type="term" value="F:transmembrane transporter activity"/>
    <property type="evidence" value="ECO:0007669"/>
    <property type="project" value="InterPro"/>
</dbReference>
<feature type="transmembrane region" description="Helical" evidence="7">
    <location>
        <begin position="51"/>
        <end position="71"/>
    </location>
</feature>
<dbReference type="PRINTS" id="PR01036">
    <property type="entry name" value="TCRTETB"/>
</dbReference>
<dbReference type="eggNOG" id="COG2814">
    <property type="taxonomic scope" value="Bacteria"/>
</dbReference>
<dbReference type="RefSeq" id="WP_036155294.1">
    <property type="nucleotide sequence ID" value="NZ_AVCX01000005.1"/>
</dbReference>
<feature type="transmembrane region" description="Helical" evidence="7">
    <location>
        <begin position="266"/>
        <end position="291"/>
    </location>
</feature>
<evidence type="ECO:0000259" key="8">
    <source>
        <dbReference type="PROSITE" id="PS50850"/>
    </source>
</evidence>
<dbReference type="NCBIfam" id="TIGR00711">
    <property type="entry name" value="efflux_EmrB"/>
    <property type="match status" value="1"/>
</dbReference>
<evidence type="ECO:0000256" key="5">
    <source>
        <dbReference type="ARBA" id="ARBA00022989"/>
    </source>
</evidence>
<sequence>MQSHLQVKSPKWMAAVLMFGSFIGLFGETALNMALTDIMTDFKIGPGTGQWLTTGYLLVLAILVPLSAYLVRWFTTRQLIVGALVISLIGGVLAAVSPSFTVLLVGRLIQAIGTGIFLPLMFSVILMIFPVEKRGPVMGIVGLVLTAGPALGPTLAGLIISSSSWHYIFWIMIGLYIVLLLIGAPKMENVSTITKPKIDVISLLLSTIGFGGFVYALATLAERSFSDPIVWIPLVVGIAALVLFVLRQFSMTEPMINLQVFKYPMFALGTALMVATLFMILSVAILIPLYLKSVLAYTSVAAGLLMLPANILNIIMSPIVGSNFDKVGARVFTRIGYTLITIGSILMLVILSSTTPVWQVVGTLCIFFVGVSMTIMPSQTNAMNQLPPQLYADGSAAMNTLTQVAGAAGTAVAITMFTAGQNSYTEKHGFGQPLDMLAYGVQHAFIVVLIVAVLGLIGSFFIKNSRPSH</sequence>
<evidence type="ECO:0000313" key="10">
    <source>
        <dbReference type="Proteomes" id="UP000030437"/>
    </source>
</evidence>
<dbReference type="AlphaFoldDB" id="A0A0A3IM20"/>
<dbReference type="InterPro" id="IPR020846">
    <property type="entry name" value="MFS_dom"/>
</dbReference>
<evidence type="ECO:0000256" key="4">
    <source>
        <dbReference type="ARBA" id="ARBA00022692"/>
    </source>
</evidence>
<feature type="transmembrane region" description="Helical" evidence="7">
    <location>
        <begin position="229"/>
        <end position="246"/>
    </location>
</feature>
<evidence type="ECO:0000313" key="9">
    <source>
        <dbReference type="EMBL" id="KGR84540.1"/>
    </source>
</evidence>
<dbReference type="PANTHER" id="PTHR42718:SF43">
    <property type="entry name" value="LINCOMYCIN RESISTANCE PROTEIN LMRB"/>
    <property type="match status" value="1"/>
</dbReference>
<keyword evidence="10" id="KW-1185">Reference proteome</keyword>
<dbReference type="Gene3D" id="1.20.1720.10">
    <property type="entry name" value="Multidrug resistance protein D"/>
    <property type="match status" value="1"/>
</dbReference>
<feature type="transmembrane region" description="Helical" evidence="7">
    <location>
        <begin position="297"/>
        <end position="319"/>
    </location>
</feature>
<feature type="transmembrane region" description="Helical" evidence="7">
    <location>
        <begin position="439"/>
        <end position="462"/>
    </location>
</feature>
<dbReference type="SUPFAM" id="SSF103473">
    <property type="entry name" value="MFS general substrate transporter"/>
    <property type="match status" value="1"/>
</dbReference>
<evidence type="ECO:0000256" key="1">
    <source>
        <dbReference type="ARBA" id="ARBA00004651"/>
    </source>
</evidence>
<feature type="transmembrane region" description="Helical" evidence="7">
    <location>
        <begin position="78"/>
        <end position="96"/>
    </location>
</feature>
<dbReference type="InterPro" id="IPR011701">
    <property type="entry name" value="MFS"/>
</dbReference>
<feature type="domain" description="Major facilitator superfamily (MFS) profile" evidence="8">
    <location>
        <begin position="13"/>
        <end position="467"/>
    </location>
</feature>
<protein>
    <submittedName>
        <fullName evidence="9">Multidrug MFS transporter</fullName>
    </submittedName>
</protein>
<dbReference type="Pfam" id="PF07690">
    <property type="entry name" value="MFS_1"/>
    <property type="match status" value="1"/>
</dbReference>
<dbReference type="PROSITE" id="PS50850">
    <property type="entry name" value="MFS"/>
    <property type="match status" value="1"/>
</dbReference>
<evidence type="ECO:0000256" key="7">
    <source>
        <dbReference type="SAM" id="Phobius"/>
    </source>
</evidence>
<dbReference type="PANTHER" id="PTHR42718">
    <property type="entry name" value="MAJOR FACILITATOR SUPERFAMILY MULTIDRUG TRANSPORTER MFSC"/>
    <property type="match status" value="1"/>
</dbReference>
<keyword evidence="2" id="KW-0813">Transport</keyword>
<dbReference type="Gene3D" id="1.20.1250.20">
    <property type="entry name" value="MFS general substrate transporter like domains"/>
    <property type="match status" value="1"/>
</dbReference>
<gene>
    <name evidence="9" type="ORF">CD32_13265</name>
</gene>
<keyword evidence="3" id="KW-1003">Cell membrane</keyword>
<feature type="transmembrane region" description="Helical" evidence="7">
    <location>
        <begin position="12"/>
        <end position="31"/>
    </location>
</feature>
<evidence type="ECO:0000256" key="2">
    <source>
        <dbReference type="ARBA" id="ARBA00022448"/>
    </source>
</evidence>
<organism evidence="9 10">
    <name type="scientific">Lysinibacillus odysseyi 34hs-1 = NBRC 100172</name>
    <dbReference type="NCBI Taxonomy" id="1220589"/>
    <lineage>
        <taxon>Bacteria</taxon>
        <taxon>Bacillati</taxon>
        <taxon>Bacillota</taxon>
        <taxon>Bacilli</taxon>
        <taxon>Bacillales</taxon>
        <taxon>Bacillaceae</taxon>
        <taxon>Lysinibacillus</taxon>
    </lineage>
</organism>
<dbReference type="InterPro" id="IPR004638">
    <property type="entry name" value="EmrB-like"/>
</dbReference>
<feature type="transmembrane region" description="Helical" evidence="7">
    <location>
        <begin position="108"/>
        <end position="129"/>
    </location>
</feature>
<dbReference type="EMBL" id="JPVP01000056">
    <property type="protein sequence ID" value="KGR84540.1"/>
    <property type="molecule type" value="Genomic_DNA"/>
</dbReference>
<keyword evidence="5 7" id="KW-1133">Transmembrane helix</keyword>
<feature type="transmembrane region" description="Helical" evidence="7">
    <location>
        <begin position="198"/>
        <end position="217"/>
    </location>
</feature>
<keyword evidence="6 7" id="KW-0472">Membrane</keyword>
<dbReference type="Proteomes" id="UP000030437">
    <property type="component" value="Unassembled WGS sequence"/>
</dbReference>
<feature type="transmembrane region" description="Helical" evidence="7">
    <location>
        <begin position="141"/>
        <end position="161"/>
    </location>
</feature>
<evidence type="ECO:0000256" key="6">
    <source>
        <dbReference type="ARBA" id="ARBA00023136"/>
    </source>
</evidence>
<accession>A0A0A3IM20</accession>
<keyword evidence="4 7" id="KW-0812">Transmembrane</keyword>
<dbReference type="GO" id="GO:0005886">
    <property type="term" value="C:plasma membrane"/>
    <property type="evidence" value="ECO:0007669"/>
    <property type="project" value="UniProtKB-SubCell"/>
</dbReference>
<comment type="subcellular location">
    <subcellularLocation>
        <location evidence="1">Cell membrane</location>
        <topology evidence="1">Multi-pass membrane protein</topology>
    </subcellularLocation>
</comment>
<feature type="transmembrane region" description="Helical" evidence="7">
    <location>
        <begin position="167"/>
        <end position="186"/>
    </location>
</feature>
<name>A0A0A3IM20_9BACI</name>
<evidence type="ECO:0000256" key="3">
    <source>
        <dbReference type="ARBA" id="ARBA00022475"/>
    </source>
</evidence>
<reference evidence="9 10" key="1">
    <citation type="submission" date="2014-02" db="EMBL/GenBank/DDBJ databases">
        <title>Draft genome sequence of Lysinibacillus odysseyi NBRC 100172.</title>
        <authorList>
            <person name="Zhang F."/>
            <person name="Wang G."/>
            <person name="Zhang L."/>
        </authorList>
    </citation>
    <scope>NUCLEOTIDE SEQUENCE [LARGE SCALE GENOMIC DNA]</scope>
    <source>
        <strain evidence="9 10">NBRC 100172</strain>
    </source>
</reference>
<feature type="transmembrane region" description="Helical" evidence="7">
    <location>
        <begin position="396"/>
        <end position="419"/>
    </location>
</feature>
<comment type="caution">
    <text evidence="9">The sequence shown here is derived from an EMBL/GenBank/DDBJ whole genome shotgun (WGS) entry which is preliminary data.</text>
</comment>
<feature type="transmembrane region" description="Helical" evidence="7">
    <location>
        <begin position="331"/>
        <end position="351"/>
    </location>
</feature>
<proteinExistence type="predicted"/>
<dbReference type="InterPro" id="IPR036259">
    <property type="entry name" value="MFS_trans_sf"/>
</dbReference>
<feature type="transmembrane region" description="Helical" evidence="7">
    <location>
        <begin position="357"/>
        <end position="375"/>
    </location>
</feature>